<dbReference type="SUPFAM" id="SSF52833">
    <property type="entry name" value="Thioredoxin-like"/>
    <property type="match status" value="1"/>
</dbReference>
<dbReference type="PANTHER" id="PTHR32089:SF112">
    <property type="entry name" value="LYSOZYME-LIKE PROTEIN-RELATED"/>
    <property type="match status" value="1"/>
</dbReference>
<keyword evidence="4" id="KW-0175">Coiled coil</keyword>
<evidence type="ECO:0000313" key="8">
    <source>
        <dbReference type="Proteomes" id="UP000245634"/>
    </source>
</evidence>
<keyword evidence="1" id="KW-1015">Disulfide bond</keyword>
<feature type="domain" description="Thioredoxin" evidence="6">
    <location>
        <begin position="6"/>
        <end position="156"/>
    </location>
</feature>
<evidence type="ECO:0000256" key="3">
    <source>
        <dbReference type="PROSITE-ProRule" id="PRU00284"/>
    </source>
</evidence>
<evidence type="ECO:0000259" key="5">
    <source>
        <dbReference type="PROSITE" id="PS50111"/>
    </source>
</evidence>
<dbReference type="Gene3D" id="3.40.30.10">
    <property type="entry name" value="Glutaredoxin"/>
    <property type="match status" value="1"/>
</dbReference>
<dbReference type="SMART" id="SM00283">
    <property type="entry name" value="MA"/>
    <property type="match status" value="1"/>
</dbReference>
<evidence type="ECO:0000256" key="4">
    <source>
        <dbReference type="SAM" id="Coils"/>
    </source>
</evidence>
<reference evidence="7 8" key="1">
    <citation type="submission" date="2018-05" db="EMBL/GenBank/DDBJ databases">
        <title>Genomic Encyclopedia of Type Strains, Phase IV (KMG-IV): sequencing the most valuable type-strain genomes for metagenomic binning, comparative biology and taxonomic classification.</title>
        <authorList>
            <person name="Goeker M."/>
        </authorList>
    </citation>
    <scope>NUCLEOTIDE SEQUENCE [LARGE SCALE GENOMIC DNA]</scope>
    <source>
        <strain evidence="7 8">DSM 18773</strain>
    </source>
</reference>
<keyword evidence="8" id="KW-1185">Reference proteome</keyword>
<sequence length="441" mass="49484">MAKKGLAIGKIAPSFTLDSTWGRPISLEEFQGKPLGIVFLRGTFCPNCRKQLEELNRYYEEFLQQGVQLIAIAGQKLGNIQQYTDAHEIQIPVLADTTREVIKSYEIFTPIKWDSFRIAIPSTYILDSEHLIRYSYVGDSQYDRPAVQNLLYVIQSLDSTPVEQGLSTEQVPVFIQTMRETLDDVNLSTDNVLHYLAGNLGNLAELQRGFEQNVGSLGTFMQNYQSQYTSLLAYSSNLQSTSKEFGEIVVMNRQLSEHVQHTNALMSELMDMTKVVSKMSSVITKISAQTKVLALNASIEAARAGEHGRGFAVVAQEVTKLAEGTDSSAKQITEQLHVIEGKIQESFTSFSDFEDVMKAVNEQVVTKSEDLLSLADATRETAQSGYEMAQLLQNLQQSQQRAQTHLSQIQDKETSINQEVREIREDMQRNMELLVVLESAK</sequence>
<organism evidence="7 8">
    <name type="scientific">Tumebacillus permanentifrigoris</name>
    <dbReference type="NCBI Taxonomy" id="378543"/>
    <lineage>
        <taxon>Bacteria</taxon>
        <taxon>Bacillati</taxon>
        <taxon>Bacillota</taxon>
        <taxon>Bacilli</taxon>
        <taxon>Bacillales</taxon>
        <taxon>Alicyclobacillaceae</taxon>
        <taxon>Tumebacillus</taxon>
    </lineage>
</organism>
<dbReference type="PROSITE" id="PS50111">
    <property type="entry name" value="CHEMOTAXIS_TRANSDUC_2"/>
    <property type="match status" value="1"/>
</dbReference>
<dbReference type="InterPro" id="IPR000866">
    <property type="entry name" value="AhpC/TSA"/>
</dbReference>
<feature type="coiled-coil region" evidence="4">
    <location>
        <begin position="388"/>
        <end position="426"/>
    </location>
</feature>
<dbReference type="GO" id="GO:0016020">
    <property type="term" value="C:membrane"/>
    <property type="evidence" value="ECO:0007669"/>
    <property type="project" value="InterPro"/>
</dbReference>
<evidence type="ECO:0000259" key="6">
    <source>
        <dbReference type="PROSITE" id="PS51352"/>
    </source>
</evidence>
<dbReference type="Gene3D" id="1.10.287.950">
    <property type="entry name" value="Methyl-accepting chemotaxis protein"/>
    <property type="match status" value="1"/>
</dbReference>
<proteinExistence type="predicted"/>
<keyword evidence="2 3" id="KW-0807">Transducer</keyword>
<comment type="caution">
    <text evidence="7">The sequence shown here is derived from an EMBL/GenBank/DDBJ whole genome shotgun (WGS) entry which is preliminary data.</text>
</comment>
<dbReference type="InterPro" id="IPR036249">
    <property type="entry name" value="Thioredoxin-like_sf"/>
</dbReference>
<dbReference type="PANTHER" id="PTHR32089">
    <property type="entry name" value="METHYL-ACCEPTING CHEMOTAXIS PROTEIN MCPB"/>
    <property type="match status" value="1"/>
</dbReference>
<protein>
    <submittedName>
        <fullName evidence="7">AhpC/TSA family protein</fullName>
    </submittedName>
</protein>
<dbReference type="AlphaFoldDB" id="A0A316D6V0"/>
<dbReference type="CDD" id="cd02966">
    <property type="entry name" value="TlpA_like_family"/>
    <property type="match status" value="1"/>
</dbReference>
<gene>
    <name evidence="7" type="ORF">C7459_111123</name>
</gene>
<evidence type="ECO:0000313" key="7">
    <source>
        <dbReference type="EMBL" id="PWK11328.1"/>
    </source>
</evidence>
<dbReference type="Pfam" id="PF00578">
    <property type="entry name" value="AhpC-TSA"/>
    <property type="match status" value="1"/>
</dbReference>
<evidence type="ECO:0000256" key="2">
    <source>
        <dbReference type="ARBA" id="ARBA00023224"/>
    </source>
</evidence>
<feature type="domain" description="Methyl-accepting transducer" evidence="5">
    <location>
        <begin position="253"/>
        <end position="410"/>
    </location>
</feature>
<evidence type="ECO:0000256" key="1">
    <source>
        <dbReference type="ARBA" id="ARBA00023157"/>
    </source>
</evidence>
<dbReference type="GO" id="GO:0016491">
    <property type="term" value="F:oxidoreductase activity"/>
    <property type="evidence" value="ECO:0007669"/>
    <property type="project" value="InterPro"/>
</dbReference>
<accession>A0A316D6V0</accession>
<dbReference type="InterPro" id="IPR004089">
    <property type="entry name" value="MCPsignal_dom"/>
</dbReference>
<dbReference type="RefSeq" id="WP_109689888.1">
    <property type="nucleotide sequence ID" value="NZ_QGGL01000011.1"/>
</dbReference>
<dbReference type="EMBL" id="QGGL01000011">
    <property type="protein sequence ID" value="PWK11328.1"/>
    <property type="molecule type" value="Genomic_DNA"/>
</dbReference>
<dbReference type="PROSITE" id="PS51352">
    <property type="entry name" value="THIOREDOXIN_2"/>
    <property type="match status" value="1"/>
</dbReference>
<dbReference type="Proteomes" id="UP000245634">
    <property type="component" value="Unassembled WGS sequence"/>
</dbReference>
<dbReference type="InterPro" id="IPR013766">
    <property type="entry name" value="Thioredoxin_domain"/>
</dbReference>
<dbReference type="GO" id="GO:0016209">
    <property type="term" value="F:antioxidant activity"/>
    <property type="evidence" value="ECO:0007669"/>
    <property type="project" value="InterPro"/>
</dbReference>
<dbReference type="Pfam" id="PF00015">
    <property type="entry name" value="MCPsignal"/>
    <property type="match status" value="1"/>
</dbReference>
<dbReference type="SUPFAM" id="SSF58104">
    <property type="entry name" value="Methyl-accepting chemotaxis protein (MCP) signaling domain"/>
    <property type="match status" value="1"/>
</dbReference>
<name>A0A316D6V0_9BACL</name>
<dbReference type="GO" id="GO:0007165">
    <property type="term" value="P:signal transduction"/>
    <property type="evidence" value="ECO:0007669"/>
    <property type="project" value="UniProtKB-KW"/>
</dbReference>